<dbReference type="AlphaFoldDB" id="A0A543HVD8"/>
<dbReference type="EMBL" id="VFPM01000002">
    <property type="protein sequence ID" value="TQM62296.1"/>
    <property type="molecule type" value="Genomic_DNA"/>
</dbReference>
<evidence type="ECO:0000313" key="1">
    <source>
        <dbReference type="EMBL" id="TQM62296.1"/>
    </source>
</evidence>
<accession>A0A543HVD8</accession>
<dbReference type="RefSeq" id="WP_141844410.1">
    <property type="nucleotide sequence ID" value="NZ_VFPM01000002.1"/>
</dbReference>
<comment type="caution">
    <text evidence="1">The sequence shown here is derived from an EMBL/GenBank/DDBJ whole genome shotgun (WGS) entry which is preliminary data.</text>
</comment>
<proteinExistence type="predicted"/>
<reference evidence="1 2" key="1">
    <citation type="submission" date="2019-06" db="EMBL/GenBank/DDBJ databases">
        <title>Genome sequencing of plant associated microbes to promote plant fitness in Sorghum bicolor and Oryza sativa.</title>
        <authorList>
            <person name="Coleman-Derr D."/>
        </authorList>
    </citation>
    <scope>NUCLEOTIDE SEQUENCE [LARGE SCALE GENOMIC DNA]</scope>
    <source>
        <strain evidence="1 2">KV-663</strain>
    </source>
</reference>
<protein>
    <submittedName>
        <fullName evidence="1">Uncharacterized protein</fullName>
    </submittedName>
</protein>
<dbReference type="Proteomes" id="UP000316747">
    <property type="component" value="Unassembled WGS sequence"/>
</dbReference>
<keyword evidence="2" id="KW-1185">Reference proteome</keyword>
<gene>
    <name evidence="1" type="ORF">FBY41_2327</name>
</gene>
<organism evidence="1 2">
    <name type="scientific">Humibacillus xanthopallidus</name>
    <dbReference type="NCBI Taxonomy" id="412689"/>
    <lineage>
        <taxon>Bacteria</taxon>
        <taxon>Bacillati</taxon>
        <taxon>Actinomycetota</taxon>
        <taxon>Actinomycetes</taxon>
        <taxon>Micrococcales</taxon>
        <taxon>Intrasporangiaceae</taxon>
        <taxon>Humibacillus</taxon>
    </lineage>
</organism>
<evidence type="ECO:0000313" key="2">
    <source>
        <dbReference type="Proteomes" id="UP000316747"/>
    </source>
</evidence>
<sequence length="62" mass="6960">MTRSSRGEGLSLGYRLGYRLRLAALTLLGPAELEEHNDPKARLRRERERKVAAAAARRDGRA</sequence>
<name>A0A543HVD8_9MICO</name>